<accession>A0A7X8XY85</accession>
<gene>
    <name evidence="2" type="ORF">HGP29_22440</name>
</gene>
<organism evidence="2 3">
    <name type="scientific">Flammeovirga agarivorans</name>
    <dbReference type="NCBI Taxonomy" id="2726742"/>
    <lineage>
        <taxon>Bacteria</taxon>
        <taxon>Pseudomonadati</taxon>
        <taxon>Bacteroidota</taxon>
        <taxon>Cytophagia</taxon>
        <taxon>Cytophagales</taxon>
        <taxon>Flammeovirgaceae</taxon>
        <taxon>Flammeovirga</taxon>
    </lineage>
</organism>
<keyword evidence="1" id="KW-1133">Transmembrane helix</keyword>
<evidence type="ECO:0000256" key="1">
    <source>
        <dbReference type="SAM" id="Phobius"/>
    </source>
</evidence>
<dbReference type="RefSeq" id="WP_168884690.1">
    <property type="nucleotide sequence ID" value="NZ_JABAIL010000009.1"/>
</dbReference>
<comment type="caution">
    <text evidence="2">The sequence shown here is derived from an EMBL/GenBank/DDBJ whole genome shotgun (WGS) entry which is preliminary data.</text>
</comment>
<dbReference type="EMBL" id="JABAIL010000009">
    <property type="protein sequence ID" value="NLR93977.1"/>
    <property type="molecule type" value="Genomic_DNA"/>
</dbReference>
<feature type="transmembrane region" description="Helical" evidence="1">
    <location>
        <begin position="12"/>
        <end position="29"/>
    </location>
</feature>
<keyword evidence="1" id="KW-0812">Transmembrane</keyword>
<reference evidence="2 3" key="1">
    <citation type="submission" date="2020-04" db="EMBL/GenBank/DDBJ databases">
        <title>Flammeovirga sp. SR4, a novel species isolated from seawater.</title>
        <authorList>
            <person name="Wang X."/>
        </authorList>
    </citation>
    <scope>NUCLEOTIDE SEQUENCE [LARGE SCALE GENOMIC DNA]</scope>
    <source>
        <strain evidence="2 3">SR4</strain>
    </source>
</reference>
<protein>
    <submittedName>
        <fullName evidence="2">Uncharacterized protein</fullName>
    </submittedName>
</protein>
<dbReference type="AlphaFoldDB" id="A0A7X8XY85"/>
<evidence type="ECO:0000313" key="3">
    <source>
        <dbReference type="Proteomes" id="UP000585050"/>
    </source>
</evidence>
<sequence length="60" mass="6957">MSKYSPTSQKKLIVMSVLTLFTMSLALVFEKELDHKAPIEKELKINGVLNQNHIKMHFQQ</sequence>
<proteinExistence type="predicted"/>
<keyword evidence="1" id="KW-0472">Membrane</keyword>
<evidence type="ECO:0000313" key="2">
    <source>
        <dbReference type="EMBL" id="NLR93977.1"/>
    </source>
</evidence>
<dbReference type="Proteomes" id="UP000585050">
    <property type="component" value="Unassembled WGS sequence"/>
</dbReference>
<name>A0A7X8XY85_9BACT</name>
<keyword evidence="3" id="KW-1185">Reference proteome</keyword>